<dbReference type="InterPro" id="IPR027370">
    <property type="entry name" value="Znf-RING_euk"/>
</dbReference>
<evidence type="ECO:0000256" key="2">
    <source>
        <dbReference type="ARBA" id="ARBA00022771"/>
    </source>
</evidence>
<dbReference type="GO" id="GO:0008270">
    <property type="term" value="F:zinc ion binding"/>
    <property type="evidence" value="ECO:0007669"/>
    <property type="project" value="UniProtKB-KW"/>
</dbReference>
<dbReference type="InterPro" id="IPR017907">
    <property type="entry name" value="Znf_RING_CS"/>
</dbReference>
<evidence type="ECO:0000256" key="4">
    <source>
        <dbReference type="PROSITE-ProRule" id="PRU00175"/>
    </source>
</evidence>
<dbReference type="PROSITE" id="PS50089">
    <property type="entry name" value="ZF_RING_2"/>
    <property type="match status" value="1"/>
</dbReference>
<evidence type="ECO:0000256" key="3">
    <source>
        <dbReference type="ARBA" id="ARBA00022833"/>
    </source>
</evidence>
<name>A0A8S3ZNS8_9EUPU</name>
<comment type="caution">
    <text evidence="6">The sequence shown here is derived from an EMBL/GenBank/DDBJ whole genome shotgun (WGS) entry which is preliminary data.</text>
</comment>
<proteinExistence type="predicted"/>
<dbReference type="Proteomes" id="UP000678393">
    <property type="component" value="Unassembled WGS sequence"/>
</dbReference>
<dbReference type="OrthoDB" id="6075001at2759"/>
<dbReference type="SUPFAM" id="SSF57850">
    <property type="entry name" value="RING/U-box"/>
    <property type="match status" value="1"/>
</dbReference>
<dbReference type="AlphaFoldDB" id="A0A8S3ZNS8"/>
<keyword evidence="2 4" id="KW-0863">Zinc-finger</keyword>
<organism evidence="6 7">
    <name type="scientific">Candidula unifasciata</name>
    <dbReference type="NCBI Taxonomy" id="100452"/>
    <lineage>
        <taxon>Eukaryota</taxon>
        <taxon>Metazoa</taxon>
        <taxon>Spiralia</taxon>
        <taxon>Lophotrochozoa</taxon>
        <taxon>Mollusca</taxon>
        <taxon>Gastropoda</taxon>
        <taxon>Heterobranchia</taxon>
        <taxon>Euthyneura</taxon>
        <taxon>Panpulmonata</taxon>
        <taxon>Eupulmonata</taxon>
        <taxon>Stylommatophora</taxon>
        <taxon>Helicina</taxon>
        <taxon>Helicoidea</taxon>
        <taxon>Geomitridae</taxon>
        <taxon>Candidula</taxon>
    </lineage>
</organism>
<keyword evidence="3" id="KW-0862">Zinc</keyword>
<evidence type="ECO:0000313" key="6">
    <source>
        <dbReference type="EMBL" id="CAG5131193.1"/>
    </source>
</evidence>
<sequence length="138" mass="15955">MTTKAKEKWRPKNCQSKYATYYDIASPRLEKPTVVSPVVESEIVTEELPTDKQWCSGCLSTAVDPMEFPCGHHFCRSCIAHSRAYLIQEYKEQVKDTRTVLKCPVPECYSTLLCFSIINGDIRFWKQHPRYTVLTKSL</sequence>
<protein>
    <recommendedName>
        <fullName evidence="5">RING-type domain-containing protein</fullName>
    </recommendedName>
</protein>
<dbReference type="Gene3D" id="3.30.40.10">
    <property type="entry name" value="Zinc/RING finger domain, C3HC4 (zinc finger)"/>
    <property type="match status" value="1"/>
</dbReference>
<gene>
    <name evidence="6" type="ORF">CUNI_LOCUS16751</name>
</gene>
<dbReference type="SMART" id="SM00184">
    <property type="entry name" value="RING"/>
    <property type="match status" value="1"/>
</dbReference>
<dbReference type="EMBL" id="CAJHNH020004513">
    <property type="protein sequence ID" value="CAG5131193.1"/>
    <property type="molecule type" value="Genomic_DNA"/>
</dbReference>
<dbReference type="InterPro" id="IPR013083">
    <property type="entry name" value="Znf_RING/FYVE/PHD"/>
</dbReference>
<keyword evidence="1" id="KW-0479">Metal-binding</keyword>
<dbReference type="InterPro" id="IPR001841">
    <property type="entry name" value="Znf_RING"/>
</dbReference>
<dbReference type="Pfam" id="PF13445">
    <property type="entry name" value="zf-RING_UBOX"/>
    <property type="match status" value="1"/>
</dbReference>
<reference evidence="6" key="1">
    <citation type="submission" date="2021-04" db="EMBL/GenBank/DDBJ databases">
        <authorList>
            <consortium name="Molecular Ecology Group"/>
        </authorList>
    </citation>
    <scope>NUCLEOTIDE SEQUENCE</scope>
</reference>
<accession>A0A8S3ZNS8</accession>
<feature type="domain" description="RING-type" evidence="5">
    <location>
        <begin position="55"/>
        <end position="107"/>
    </location>
</feature>
<evidence type="ECO:0000259" key="5">
    <source>
        <dbReference type="PROSITE" id="PS50089"/>
    </source>
</evidence>
<dbReference type="PROSITE" id="PS00518">
    <property type="entry name" value="ZF_RING_1"/>
    <property type="match status" value="1"/>
</dbReference>
<keyword evidence="7" id="KW-1185">Reference proteome</keyword>
<evidence type="ECO:0000256" key="1">
    <source>
        <dbReference type="ARBA" id="ARBA00022723"/>
    </source>
</evidence>
<evidence type="ECO:0000313" key="7">
    <source>
        <dbReference type="Proteomes" id="UP000678393"/>
    </source>
</evidence>